<dbReference type="Gene3D" id="3.40.50.300">
    <property type="entry name" value="P-loop containing nucleotide triphosphate hydrolases"/>
    <property type="match status" value="1"/>
</dbReference>
<comment type="caution">
    <text evidence="2">The sequence shown here is derived from an EMBL/GenBank/DDBJ whole genome shotgun (WGS) entry which is preliminary data.</text>
</comment>
<evidence type="ECO:0000313" key="2">
    <source>
        <dbReference type="EMBL" id="RLE14168.1"/>
    </source>
</evidence>
<dbReference type="InterPro" id="IPR012676">
    <property type="entry name" value="TGS-like"/>
</dbReference>
<dbReference type="InterPro" id="IPR027417">
    <property type="entry name" value="P-loop_NTPase"/>
</dbReference>
<accession>A0A662DH23</accession>
<dbReference type="PROSITE" id="PS51880">
    <property type="entry name" value="TGS"/>
    <property type="match status" value="1"/>
</dbReference>
<dbReference type="InterPro" id="IPR006073">
    <property type="entry name" value="GTP-bd"/>
</dbReference>
<dbReference type="SUPFAM" id="SSF52540">
    <property type="entry name" value="P-loop containing nucleoside triphosphate hydrolases"/>
    <property type="match status" value="1"/>
</dbReference>
<dbReference type="GO" id="GO:0003924">
    <property type="term" value="F:GTPase activity"/>
    <property type="evidence" value="ECO:0007669"/>
    <property type="project" value="InterPro"/>
</dbReference>
<feature type="domain" description="TGS" evidence="1">
    <location>
        <begin position="256"/>
        <end position="330"/>
    </location>
</feature>
<dbReference type="Pfam" id="PF01926">
    <property type="entry name" value="MMR_HSR1"/>
    <property type="match status" value="1"/>
</dbReference>
<dbReference type="Gene3D" id="3.10.20.30">
    <property type="match status" value="1"/>
</dbReference>
<dbReference type="SUPFAM" id="SSF81271">
    <property type="entry name" value="TGS-like"/>
    <property type="match status" value="1"/>
</dbReference>
<dbReference type="PANTHER" id="PTHR43127">
    <property type="entry name" value="DEVELOPMENTALLY-REGULATED GTP-BINDING PROTEIN 2"/>
    <property type="match status" value="1"/>
</dbReference>
<dbReference type="PRINTS" id="PR00326">
    <property type="entry name" value="GTP1OBG"/>
</dbReference>
<dbReference type="GO" id="GO:0005525">
    <property type="term" value="F:GTP binding"/>
    <property type="evidence" value="ECO:0007669"/>
    <property type="project" value="InterPro"/>
</dbReference>
<proteinExistence type="predicted"/>
<gene>
    <name evidence="2" type="ORF">DRJ04_02905</name>
</gene>
<dbReference type="Pfam" id="PF02824">
    <property type="entry name" value="TGS"/>
    <property type="match status" value="1"/>
</dbReference>
<dbReference type="AlphaFoldDB" id="A0A662DH23"/>
<evidence type="ECO:0000313" key="3">
    <source>
        <dbReference type="Proteomes" id="UP000280417"/>
    </source>
</evidence>
<dbReference type="EMBL" id="QMQA01000057">
    <property type="protein sequence ID" value="RLE14168.1"/>
    <property type="molecule type" value="Genomic_DNA"/>
</dbReference>
<sequence length="330" mass="37303">MPANLPPQYYEAEKRYREAKSFEEKISILQEMLAIMPKHKGTDKLQADLRAKISKLKKAAEKKKGPCRRSQPYRIPKEGAAQIILIGPPNTGKSTILSALTRASPKIAPYPFTTHEPAVGMMPYENIRIQLVDTPPISPEFNFPWLGDIIRRGDLLLIVVDAGREDILEQAEVVLEKLKELKIRSEGENTDAIDEEGGILYKKIAILANKNDLQGAEERVSVLKELYGKNFPVIATSATSPQEISRAKEEFYRALDIIRVYTKVPGRPPDMEEPVVLKRGSSVIDAARAIHKDFVNNLKYARIWGQNEFKGQKVEREHPLEEGDILEFHI</sequence>
<dbReference type="CDD" id="cd01666">
    <property type="entry name" value="TGS_DRG"/>
    <property type="match status" value="1"/>
</dbReference>
<organism evidence="2 3">
    <name type="scientific">Aerophobetes bacterium</name>
    <dbReference type="NCBI Taxonomy" id="2030807"/>
    <lineage>
        <taxon>Bacteria</taxon>
        <taxon>Candidatus Aerophobota</taxon>
    </lineage>
</organism>
<protein>
    <submittedName>
        <fullName evidence="2">GTP-binding protein</fullName>
    </submittedName>
</protein>
<dbReference type="Proteomes" id="UP000280417">
    <property type="component" value="Unassembled WGS sequence"/>
</dbReference>
<dbReference type="InterPro" id="IPR012675">
    <property type="entry name" value="Beta-grasp_dom_sf"/>
</dbReference>
<name>A0A662DH23_UNCAE</name>
<reference evidence="2 3" key="1">
    <citation type="submission" date="2018-06" db="EMBL/GenBank/DDBJ databases">
        <title>Extensive metabolic versatility and redundancy in microbially diverse, dynamic hydrothermal sediments.</title>
        <authorList>
            <person name="Dombrowski N."/>
            <person name="Teske A."/>
            <person name="Baker B.J."/>
        </authorList>
    </citation>
    <scope>NUCLEOTIDE SEQUENCE [LARGE SCALE GENOMIC DNA]</scope>
    <source>
        <strain evidence="2">B3_G15</strain>
    </source>
</reference>
<evidence type="ECO:0000259" key="1">
    <source>
        <dbReference type="PROSITE" id="PS51880"/>
    </source>
</evidence>
<dbReference type="InterPro" id="IPR045001">
    <property type="entry name" value="DRG"/>
</dbReference>
<dbReference type="InterPro" id="IPR004095">
    <property type="entry name" value="TGS"/>
</dbReference>